<comment type="catalytic activity">
    <reaction evidence="9">
        <text>a dipeptide(out) + ATP + H2O = a dipeptide(in) + ADP + phosphate + H(+)</text>
        <dbReference type="Rhea" id="RHEA:23120"/>
        <dbReference type="ChEBI" id="CHEBI:15377"/>
        <dbReference type="ChEBI" id="CHEBI:15378"/>
        <dbReference type="ChEBI" id="CHEBI:30616"/>
        <dbReference type="ChEBI" id="CHEBI:43474"/>
        <dbReference type="ChEBI" id="CHEBI:90799"/>
        <dbReference type="ChEBI" id="CHEBI:456216"/>
        <dbReference type="EC" id="7.4.2.9"/>
    </reaction>
</comment>
<organism evidence="11 12">
    <name type="scientific">Legionella impletisoli</name>
    <dbReference type="NCBI Taxonomy" id="343510"/>
    <lineage>
        <taxon>Bacteria</taxon>
        <taxon>Pseudomonadati</taxon>
        <taxon>Pseudomonadota</taxon>
        <taxon>Gammaproteobacteria</taxon>
        <taxon>Legionellales</taxon>
        <taxon>Legionellaceae</taxon>
        <taxon>Legionella</taxon>
    </lineage>
</organism>
<dbReference type="InterPro" id="IPR027417">
    <property type="entry name" value="P-loop_NTPase"/>
</dbReference>
<evidence type="ECO:0000313" key="11">
    <source>
        <dbReference type="EMBL" id="GGI85193.1"/>
    </source>
</evidence>
<proteinExistence type="inferred from homology"/>
<dbReference type="GO" id="GO:0005524">
    <property type="term" value="F:ATP binding"/>
    <property type="evidence" value="ECO:0007669"/>
    <property type="project" value="UniProtKB-KW"/>
</dbReference>
<dbReference type="Proteomes" id="UP000630149">
    <property type="component" value="Unassembled WGS sequence"/>
</dbReference>
<keyword evidence="4" id="KW-1003">Cell membrane</keyword>
<comment type="subcellular location">
    <subcellularLocation>
        <location evidence="1">Cell inner membrane</location>
        <topology evidence="1">Peripheral membrane protein</topology>
    </subcellularLocation>
</comment>
<dbReference type="OrthoDB" id="9784450at2"/>
<dbReference type="InterPro" id="IPR003593">
    <property type="entry name" value="AAA+_ATPase"/>
</dbReference>
<evidence type="ECO:0000256" key="5">
    <source>
        <dbReference type="ARBA" id="ARBA00022741"/>
    </source>
</evidence>
<dbReference type="Pfam" id="PF00005">
    <property type="entry name" value="ABC_tran"/>
    <property type="match status" value="2"/>
</dbReference>
<dbReference type="PANTHER" id="PTHR43297:SF2">
    <property type="entry name" value="DIPEPTIDE TRANSPORT ATP-BINDING PROTEIN DPPD"/>
    <property type="match status" value="1"/>
</dbReference>
<accession>A0A917NB38</accession>
<dbReference type="InterPro" id="IPR013563">
    <property type="entry name" value="Oligopep_ABC_C"/>
</dbReference>
<name>A0A917NB38_9GAMM</name>
<sequence length="600" mass="67498">MDHAAEIKRLSVAFKTKEAPIVAVKDVSFELYPGETLALLGESGCGKSLTSLALMRLLPLYGVYGQQSEINYAGVNLLNLPEQLMRTFRGRRFAMIFQEPMTALNPVLTIGQQLSEALKQHQSLSQSERQKQMIALLNEVEMPHPERRLIQYPHQLSGGQKQRIVIAMALACNPEILIADEPTTALDVTIQAQILTLLKKLQARHQMSMLLITHDLTVVKATADRVCVMYAGQIVENATVDDFFKQPLHPYSQELLVSVPSIAKRGQRLHTIKGTVPTLDAMPIGCRFHPRCAHVFEPCNEIEPELQPIEQRKVRCHLYPEHIVPPDLPNHNETWAELENHAEPILKVNNMSVHFISGSLLKGTREVFKAVDDISFEIKKGKTLALVGESGCGKTTIARTIMQLQPITSGKILFHDEEVTRLKGYALRQFRKKVQIIFQDPYSSMNPRWTIDEILAEGMLAQGIRTRDIKKKQVHLLEQVNLPANCLSRYPHQFSGGQRQRICIARALATEPELLICDEPTSALDISVQAQIINLLKDLQQEQGLSYLFITHNMAVVAYLADEVLVMKSGKKVEEGSSDDIFQNPKEPYTRKLLESVLPN</sequence>
<evidence type="ECO:0000256" key="9">
    <source>
        <dbReference type="ARBA" id="ARBA00047356"/>
    </source>
</evidence>
<dbReference type="SMART" id="SM00382">
    <property type="entry name" value="AAA"/>
    <property type="match status" value="2"/>
</dbReference>
<feature type="domain" description="ABC transporter" evidence="10">
    <location>
        <begin position="346"/>
        <end position="594"/>
    </location>
</feature>
<keyword evidence="3" id="KW-0813">Transport</keyword>
<evidence type="ECO:0000256" key="1">
    <source>
        <dbReference type="ARBA" id="ARBA00004417"/>
    </source>
</evidence>
<dbReference type="PANTHER" id="PTHR43297">
    <property type="entry name" value="OLIGOPEPTIDE TRANSPORT ATP-BINDING PROTEIN APPD"/>
    <property type="match status" value="1"/>
</dbReference>
<dbReference type="AlphaFoldDB" id="A0A917NB38"/>
<dbReference type="InterPro" id="IPR017871">
    <property type="entry name" value="ABC_transporter-like_CS"/>
</dbReference>
<evidence type="ECO:0000259" key="10">
    <source>
        <dbReference type="PROSITE" id="PS50893"/>
    </source>
</evidence>
<gene>
    <name evidence="11" type="primary">dppF</name>
    <name evidence="11" type="ORF">GCM10007966_12220</name>
</gene>
<evidence type="ECO:0000256" key="3">
    <source>
        <dbReference type="ARBA" id="ARBA00022448"/>
    </source>
</evidence>
<dbReference type="GO" id="GO:0055085">
    <property type="term" value="P:transmembrane transport"/>
    <property type="evidence" value="ECO:0007669"/>
    <property type="project" value="UniProtKB-ARBA"/>
</dbReference>
<keyword evidence="12" id="KW-1185">Reference proteome</keyword>
<evidence type="ECO:0000256" key="6">
    <source>
        <dbReference type="ARBA" id="ARBA00022840"/>
    </source>
</evidence>
<dbReference type="FunFam" id="3.40.50.300:FF:000016">
    <property type="entry name" value="Oligopeptide ABC transporter ATP-binding component"/>
    <property type="match status" value="2"/>
</dbReference>
<dbReference type="NCBIfam" id="TIGR01727">
    <property type="entry name" value="oligo_HPY"/>
    <property type="match status" value="1"/>
</dbReference>
<keyword evidence="6 11" id="KW-0067">ATP-binding</keyword>
<feature type="domain" description="ABC transporter" evidence="10">
    <location>
        <begin position="7"/>
        <end position="256"/>
    </location>
</feature>
<evidence type="ECO:0000256" key="2">
    <source>
        <dbReference type="ARBA" id="ARBA00005417"/>
    </source>
</evidence>
<protein>
    <recommendedName>
        <fullName evidence="8">ABC-type dipeptide transporter</fullName>
        <ecNumber evidence="8">7.4.2.9</ecNumber>
    </recommendedName>
</protein>
<dbReference type="GO" id="GO:0015833">
    <property type="term" value="P:peptide transport"/>
    <property type="evidence" value="ECO:0007669"/>
    <property type="project" value="InterPro"/>
</dbReference>
<keyword evidence="7" id="KW-0472">Membrane</keyword>
<dbReference type="NCBIfam" id="NF008453">
    <property type="entry name" value="PRK11308.1"/>
    <property type="match status" value="2"/>
</dbReference>
<dbReference type="Pfam" id="PF08352">
    <property type="entry name" value="oligo_HPY"/>
    <property type="match status" value="2"/>
</dbReference>
<dbReference type="EMBL" id="BMOB01000005">
    <property type="protein sequence ID" value="GGI85193.1"/>
    <property type="molecule type" value="Genomic_DNA"/>
</dbReference>
<reference evidence="11" key="2">
    <citation type="submission" date="2020-09" db="EMBL/GenBank/DDBJ databases">
        <authorList>
            <person name="Sun Q."/>
            <person name="Ohkuma M."/>
        </authorList>
    </citation>
    <scope>NUCLEOTIDE SEQUENCE</scope>
    <source>
        <strain evidence="11">JCM 13919</strain>
    </source>
</reference>
<evidence type="ECO:0000256" key="8">
    <source>
        <dbReference type="ARBA" id="ARBA00038852"/>
    </source>
</evidence>
<dbReference type="InterPro" id="IPR003439">
    <property type="entry name" value="ABC_transporter-like_ATP-bd"/>
</dbReference>
<keyword evidence="5" id="KW-0547">Nucleotide-binding</keyword>
<dbReference type="EC" id="7.4.2.9" evidence="8"/>
<evidence type="ECO:0000313" key="12">
    <source>
        <dbReference type="Proteomes" id="UP000630149"/>
    </source>
</evidence>
<reference evidence="11" key="1">
    <citation type="journal article" date="2014" name="Int. J. Syst. Evol. Microbiol.">
        <title>Complete genome sequence of Corynebacterium casei LMG S-19264T (=DSM 44701T), isolated from a smear-ripened cheese.</title>
        <authorList>
            <consortium name="US DOE Joint Genome Institute (JGI-PGF)"/>
            <person name="Walter F."/>
            <person name="Albersmeier A."/>
            <person name="Kalinowski J."/>
            <person name="Ruckert C."/>
        </authorList>
    </citation>
    <scope>NUCLEOTIDE SEQUENCE</scope>
    <source>
        <strain evidence="11">JCM 13919</strain>
    </source>
</reference>
<dbReference type="GO" id="GO:0016887">
    <property type="term" value="F:ATP hydrolysis activity"/>
    <property type="evidence" value="ECO:0007669"/>
    <property type="project" value="InterPro"/>
</dbReference>
<comment type="caution">
    <text evidence="11">The sequence shown here is derived from an EMBL/GenBank/DDBJ whole genome shotgun (WGS) entry which is preliminary data.</text>
</comment>
<dbReference type="RefSeq" id="WP_131776648.1">
    <property type="nucleotide sequence ID" value="NZ_BMOB01000005.1"/>
</dbReference>
<dbReference type="Gene3D" id="3.40.50.300">
    <property type="entry name" value="P-loop containing nucleotide triphosphate hydrolases"/>
    <property type="match status" value="2"/>
</dbReference>
<dbReference type="GO" id="GO:0005886">
    <property type="term" value="C:plasma membrane"/>
    <property type="evidence" value="ECO:0007669"/>
    <property type="project" value="UniProtKB-SubCell"/>
</dbReference>
<comment type="similarity">
    <text evidence="2">Belongs to the ABC transporter superfamily.</text>
</comment>
<dbReference type="InterPro" id="IPR050388">
    <property type="entry name" value="ABC_Ni/Peptide_Import"/>
</dbReference>
<dbReference type="PROSITE" id="PS00211">
    <property type="entry name" value="ABC_TRANSPORTER_1"/>
    <property type="match status" value="2"/>
</dbReference>
<dbReference type="CDD" id="cd03257">
    <property type="entry name" value="ABC_NikE_OppD_transporters"/>
    <property type="match status" value="2"/>
</dbReference>
<dbReference type="SUPFAM" id="SSF52540">
    <property type="entry name" value="P-loop containing nucleoside triphosphate hydrolases"/>
    <property type="match status" value="2"/>
</dbReference>
<dbReference type="NCBIfam" id="NF007739">
    <property type="entry name" value="PRK10419.1"/>
    <property type="match status" value="2"/>
</dbReference>
<evidence type="ECO:0000256" key="4">
    <source>
        <dbReference type="ARBA" id="ARBA00022475"/>
    </source>
</evidence>
<evidence type="ECO:0000256" key="7">
    <source>
        <dbReference type="ARBA" id="ARBA00023136"/>
    </source>
</evidence>
<dbReference type="PROSITE" id="PS50893">
    <property type="entry name" value="ABC_TRANSPORTER_2"/>
    <property type="match status" value="2"/>
</dbReference>